<gene>
    <name evidence="1" type="ORF">NRE15_02625</name>
</gene>
<reference evidence="1 2" key="1">
    <citation type="submission" date="2022-08" db="EMBL/GenBank/DDBJ databases">
        <title>Aerococcaceae sp. nov isolated from spoiled eye mask.</title>
        <authorList>
            <person name="Zhou G."/>
            <person name="Xie X.-B."/>
            <person name="Shi Q.-S."/>
            <person name="Wang Y.-S."/>
            <person name="Wen X."/>
            <person name="Peng H."/>
            <person name="Yang X.-J."/>
            <person name="Tao H.-B."/>
            <person name="Huang X.-M."/>
        </authorList>
    </citation>
    <scope>NUCLEOTIDE SEQUENCE [LARGE SCALE GENOMIC DNA]</scope>
    <source>
        <strain evidence="2">DM20194951</strain>
    </source>
</reference>
<evidence type="ECO:0000313" key="2">
    <source>
        <dbReference type="Proteomes" id="UP001315967"/>
    </source>
</evidence>
<protein>
    <submittedName>
        <fullName evidence="1">TIGR00282 family metallophosphoesterase</fullName>
    </submittedName>
</protein>
<organism evidence="1 2">
    <name type="scientific">Fundicoccus culcitae</name>
    <dbReference type="NCBI Taxonomy" id="2969821"/>
    <lineage>
        <taxon>Bacteria</taxon>
        <taxon>Bacillati</taxon>
        <taxon>Bacillota</taxon>
        <taxon>Bacilli</taxon>
        <taxon>Lactobacillales</taxon>
        <taxon>Aerococcaceae</taxon>
        <taxon>Fundicoccus</taxon>
    </lineage>
</organism>
<dbReference type="SUPFAM" id="SSF56300">
    <property type="entry name" value="Metallo-dependent phosphatases"/>
    <property type="match status" value="1"/>
</dbReference>
<sequence length="274" mass="30586">MRVLFIGDIVGTSGQSAIEKYLPQLKKHYRPQFTIANGENISNGRGISEKLYKWLLNQGVNAITLGNHAFDNRDIFNFIEDAQSLIRPYNLPKKTPGQGVRFIKVNEIELAIINVLGNAFMNASQEVFQSLIDLVDTVKERTKHIIIDIHAEASSEKQAIAWLFDGKVTAVLGTHTHVQTKDARILDGGTAYITDVGTTGSIQSIIGFKPTDVIHRFVSQLPVRLEESISNHVLLSAVYLDINDRTGLTTRIEPIYLTDKKYTHQPTSMKATEI</sequence>
<dbReference type="PIRSF" id="PIRSF004789">
    <property type="entry name" value="DR1281"/>
    <property type="match status" value="1"/>
</dbReference>
<dbReference type="Pfam" id="PF13277">
    <property type="entry name" value="YmdB"/>
    <property type="match status" value="1"/>
</dbReference>
<dbReference type="InterPro" id="IPR029052">
    <property type="entry name" value="Metallo-depent_PP-like"/>
</dbReference>
<proteinExistence type="predicted"/>
<dbReference type="InterPro" id="IPR005235">
    <property type="entry name" value="YmdB-like"/>
</dbReference>
<dbReference type="PANTHER" id="PTHR36303">
    <property type="entry name" value="2',3'-CYCLIC-NUCLEOTIDE 2'-PHOSPHODIESTERASE"/>
    <property type="match status" value="1"/>
</dbReference>
<dbReference type="NCBIfam" id="TIGR00282">
    <property type="entry name" value="TIGR00282 family metallophosphoesterase"/>
    <property type="match status" value="1"/>
</dbReference>
<name>A0ABY5P7Z0_9LACT</name>
<accession>A0ABY5P7Z0</accession>
<dbReference type="Proteomes" id="UP001315967">
    <property type="component" value="Chromosome"/>
</dbReference>
<evidence type="ECO:0000313" key="1">
    <source>
        <dbReference type="EMBL" id="UUX34563.1"/>
    </source>
</evidence>
<keyword evidence="2" id="KW-1185">Reference proteome</keyword>
<dbReference type="EMBL" id="CP102453">
    <property type="protein sequence ID" value="UUX34563.1"/>
    <property type="molecule type" value="Genomic_DNA"/>
</dbReference>
<dbReference type="RefSeq" id="WP_313794063.1">
    <property type="nucleotide sequence ID" value="NZ_CP102453.1"/>
</dbReference>
<dbReference type="PANTHER" id="PTHR36303:SF1">
    <property type="entry name" value="2',3'-CYCLIC-NUCLEOTIDE 2'-PHOSPHODIESTERASE"/>
    <property type="match status" value="1"/>
</dbReference>
<dbReference type="Gene3D" id="3.60.21.10">
    <property type="match status" value="1"/>
</dbReference>